<feature type="compositionally biased region" description="Low complexity" evidence="1">
    <location>
        <begin position="223"/>
        <end position="238"/>
    </location>
</feature>
<gene>
    <name evidence="2" type="ORF">AMON00008_LOCUS27536</name>
</gene>
<feature type="compositionally biased region" description="Pro residues" evidence="1">
    <location>
        <begin position="270"/>
        <end position="292"/>
    </location>
</feature>
<feature type="compositionally biased region" description="Basic and acidic residues" evidence="1">
    <location>
        <begin position="89"/>
        <end position="101"/>
    </location>
</feature>
<organism evidence="2">
    <name type="scientific">Alexandrium monilatum</name>
    <dbReference type="NCBI Taxonomy" id="311494"/>
    <lineage>
        <taxon>Eukaryota</taxon>
        <taxon>Sar</taxon>
        <taxon>Alveolata</taxon>
        <taxon>Dinophyceae</taxon>
        <taxon>Gonyaulacales</taxon>
        <taxon>Pyrocystaceae</taxon>
        <taxon>Alexandrium</taxon>
    </lineage>
</organism>
<dbReference type="AlphaFoldDB" id="A0A7S4R0Z0"/>
<feature type="compositionally biased region" description="Basic and acidic residues" evidence="1">
    <location>
        <begin position="131"/>
        <end position="187"/>
    </location>
</feature>
<evidence type="ECO:0000313" key="2">
    <source>
        <dbReference type="EMBL" id="CAE4597823.1"/>
    </source>
</evidence>
<protein>
    <submittedName>
        <fullName evidence="2">Uncharacterized protein</fullName>
    </submittedName>
</protein>
<feature type="compositionally biased region" description="Pro residues" evidence="1">
    <location>
        <begin position="211"/>
        <end position="222"/>
    </location>
</feature>
<proteinExistence type="predicted"/>
<feature type="compositionally biased region" description="Pro residues" evidence="1">
    <location>
        <begin position="239"/>
        <end position="251"/>
    </location>
</feature>
<accession>A0A7S4R0Z0</accession>
<feature type="region of interest" description="Disordered" evidence="1">
    <location>
        <begin position="367"/>
        <end position="460"/>
    </location>
</feature>
<feature type="compositionally biased region" description="Low complexity" evidence="1">
    <location>
        <begin position="402"/>
        <end position="415"/>
    </location>
</feature>
<feature type="compositionally biased region" description="Basic and acidic residues" evidence="1">
    <location>
        <begin position="437"/>
        <end position="446"/>
    </location>
</feature>
<reference evidence="2" key="1">
    <citation type="submission" date="2021-01" db="EMBL/GenBank/DDBJ databases">
        <authorList>
            <person name="Corre E."/>
            <person name="Pelletier E."/>
            <person name="Niang G."/>
            <person name="Scheremetjew M."/>
            <person name="Finn R."/>
            <person name="Kale V."/>
            <person name="Holt S."/>
            <person name="Cochrane G."/>
            <person name="Meng A."/>
            <person name="Brown T."/>
            <person name="Cohen L."/>
        </authorList>
    </citation>
    <scope>NUCLEOTIDE SEQUENCE</scope>
    <source>
        <strain evidence="2">CCMP3105</strain>
    </source>
</reference>
<dbReference type="EMBL" id="HBNR01039753">
    <property type="protein sequence ID" value="CAE4597823.1"/>
    <property type="molecule type" value="Transcribed_RNA"/>
</dbReference>
<name>A0A7S4R0Z0_9DINO</name>
<feature type="compositionally biased region" description="Low complexity" evidence="1">
    <location>
        <begin position="192"/>
        <end position="210"/>
    </location>
</feature>
<evidence type="ECO:0000256" key="1">
    <source>
        <dbReference type="SAM" id="MobiDB-lite"/>
    </source>
</evidence>
<feature type="region of interest" description="Disordered" evidence="1">
    <location>
        <begin position="86"/>
        <end position="322"/>
    </location>
</feature>
<sequence length="460" mass="49742">MELDTFIGEWRDSMGNRVNVDWACPGNRGGQLEVLLTKSGRDPIRLNVKRYGNGRFTCGHYDLDESESGERRIVWQDAKNHRNFSTWERVGEPPPRGDHWKGSSSRWRGNGWHDRDWSDGSWHSSGRRWGRRDDGRRDRGRSRSEPGCGDRGRGSRDRNDGDCGEWGRRDDRGRPREREASPRERQPGRGGAASADAPSSGAPPEDGASAPSPPAASCPPPWAAWGSHAAWGGHSPQGPGFPPPCPQPQPQPHTSVWSGAPTPGAWVPPTGAPPPAPQPWPLQSPGATPPGFPGGAGPAPQPAEGLGGPPVQPAWGPAAQGEGYDWRPVIEDMYRRHNPTKLPELEGILAKYHGNEAELYRALREKYAGPSPLPPPERHPMQPQPMYLQEHPPGRWGGGAAPGAPAPRAEVAPPGDWHGARPAAVCPISMPPGEEPPEPKADKPRIAAEPMGVKEPARGP</sequence>
<feature type="compositionally biased region" description="Low complexity" evidence="1">
    <location>
        <begin position="259"/>
        <end position="269"/>
    </location>
</feature>